<dbReference type="Proteomes" id="UP000031549">
    <property type="component" value="Unassembled WGS sequence"/>
</dbReference>
<dbReference type="Gene3D" id="1.10.287.130">
    <property type="match status" value="1"/>
</dbReference>
<dbReference type="SUPFAM" id="SSF47384">
    <property type="entry name" value="Homodimeric domain of signal transducing histidine kinase"/>
    <property type="match status" value="1"/>
</dbReference>
<feature type="domain" description="PAC" evidence="8">
    <location>
        <begin position="32"/>
        <end position="88"/>
    </location>
</feature>
<protein>
    <recommendedName>
        <fullName evidence="2">histidine kinase</fullName>
        <ecNumber evidence="2">2.7.13.3</ecNumber>
    </recommendedName>
</protein>
<dbReference type="GO" id="GO:0000155">
    <property type="term" value="F:phosphorelay sensor kinase activity"/>
    <property type="evidence" value="ECO:0007669"/>
    <property type="project" value="InterPro"/>
</dbReference>
<keyword evidence="10" id="KW-1185">Reference proteome</keyword>
<dbReference type="AlphaFoldDB" id="A0A846H9R4"/>
<name>A0A846H9R4_9CYAN</name>
<dbReference type="InterPro" id="IPR036890">
    <property type="entry name" value="HATPase_C_sf"/>
</dbReference>
<comment type="caution">
    <text evidence="9">The sequence shown here is derived from an EMBL/GenBank/DDBJ whole genome shotgun (WGS) entry which is preliminary data.</text>
</comment>
<comment type="catalytic activity">
    <reaction evidence="1">
        <text>ATP + protein L-histidine = ADP + protein N-phospho-L-histidine.</text>
        <dbReference type="EC" id="2.7.13.3"/>
    </reaction>
</comment>
<keyword evidence="6" id="KW-0175">Coiled coil</keyword>
<keyword evidence="5" id="KW-0902">Two-component regulatory system</keyword>
<accession>A0A846H9R4</accession>
<evidence type="ECO:0000256" key="5">
    <source>
        <dbReference type="ARBA" id="ARBA00023012"/>
    </source>
</evidence>
<dbReference type="Gene3D" id="3.30.565.10">
    <property type="entry name" value="Histidine kinase-like ATPase, C-terminal domain"/>
    <property type="match status" value="1"/>
</dbReference>
<sequence>MKLLVKTTMICPGAKKKQTGIAGAIAPAIESGQAELHIIEQLRRADGQQIWLDTNKIPLRDANGNIFGILLVTEDITERQLAQEQLKQQKQNLEQALVELQRTQMQLVQSEKMSALGNLVAGVAHEINNPIGFLGGNIQPALDYIKDVFGLIDLYQQEYSTPSAVIQDEIEAIDLDYIREDLPKLVGSMREGVKRIQDISTSLRTFSRADSDRPVACNIHDGIDSTILILKHRLKATETRPEIQVIKEYSQLPLIECFAGQLNQVFMNILANAIDALDESNIGRSFEEIKTKPNCITISTKISDNKQQVIISIKDNGKGIAESVQQKVFDHLFTTKAVGQGTGLGLAIAKSIVVEKHGGAIAVESAINKGTTFVISLPK</sequence>
<gene>
    <name evidence="9" type="ORF">PI95_014200</name>
</gene>
<dbReference type="PROSITE" id="PS50109">
    <property type="entry name" value="HIS_KIN"/>
    <property type="match status" value="1"/>
</dbReference>
<dbReference type="SUPFAM" id="SSF55874">
    <property type="entry name" value="ATPase domain of HSP90 chaperone/DNA topoisomerase II/histidine kinase"/>
    <property type="match status" value="1"/>
</dbReference>
<keyword evidence="4 9" id="KW-0418">Kinase</keyword>
<dbReference type="Gene3D" id="3.30.450.20">
    <property type="entry name" value="PAS domain"/>
    <property type="match status" value="1"/>
</dbReference>
<dbReference type="InterPro" id="IPR013656">
    <property type="entry name" value="PAS_4"/>
</dbReference>
<organism evidence="9 10">
    <name type="scientific">Hassallia byssoidea VB512170</name>
    <dbReference type="NCBI Taxonomy" id="1304833"/>
    <lineage>
        <taxon>Bacteria</taxon>
        <taxon>Bacillati</taxon>
        <taxon>Cyanobacteriota</taxon>
        <taxon>Cyanophyceae</taxon>
        <taxon>Nostocales</taxon>
        <taxon>Tolypothrichaceae</taxon>
        <taxon>Hassallia</taxon>
    </lineage>
</organism>
<dbReference type="InterPro" id="IPR003594">
    <property type="entry name" value="HATPase_dom"/>
</dbReference>
<dbReference type="PROSITE" id="PS50113">
    <property type="entry name" value="PAC"/>
    <property type="match status" value="1"/>
</dbReference>
<evidence type="ECO:0000259" key="7">
    <source>
        <dbReference type="PROSITE" id="PS50109"/>
    </source>
</evidence>
<keyword evidence="4 9" id="KW-0808">Transferase</keyword>
<evidence type="ECO:0000256" key="4">
    <source>
        <dbReference type="ARBA" id="ARBA00022777"/>
    </source>
</evidence>
<dbReference type="InterPro" id="IPR001610">
    <property type="entry name" value="PAC"/>
</dbReference>
<reference evidence="9 10" key="1">
    <citation type="journal article" date="2015" name="Genome Announc.">
        <title>Draft Genome Sequence of Cyanobacterium Hassallia byssoidea Strain VB512170, Isolated from Monuments in India.</title>
        <authorList>
            <person name="Singh D."/>
            <person name="Chandrababunaidu M.M."/>
            <person name="Panda A."/>
            <person name="Sen D."/>
            <person name="Bhattacharyya S."/>
            <person name="Adhikary S.P."/>
            <person name="Tripathy S."/>
        </authorList>
    </citation>
    <scope>NUCLEOTIDE SEQUENCE [LARGE SCALE GENOMIC DNA]</scope>
    <source>
        <strain evidence="9 10">VB512170</strain>
    </source>
</reference>
<keyword evidence="3" id="KW-0597">Phosphoprotein</keyword>
<dbReference type="SMART" id="SM00086">
    <property type="entry name" value="PAC"/>
    <property type="match status" value="1"/>
</dbReference>
<dbReference type="Pfam" id="PF02518">
    <property type="entry name" value="HATPase_c"/>
    <property type="match status" value="1"/>
</dbReference>
<dbReference type="SUPFAM" id="SSF55785">
    <property type="entry name" value="PYP-like sensor domain (PAS domain)"/>
    <property type="match status" value="1"/>
</dbReference>
<evidence type="ECO:0000313" key="9">
    <source>
        <dbReference type="EMBL" id="NEU73678.1"/>
    </source>
</evidence>
<dbReference type="CDD" id="cd00082">
    <property type="entry name" value="HisKA"/>
    <property type="match status" value="1"/>
</dbReference>
<dbReference type="InterPro" id="IPR035965">
    <property type="entry name" value="PAS-like_dom_sf"/>
</dbReference>
<evidence type="ECO:0000313" key="10">
    <source>
        <dbReference type="Proteomes" id="UP000031549"/>
    </source>
</evidence>
<dbReference type="InterPro" id="IPR004358">
    <property type="entry name" value="Sig_transdc_His_kin-like_C"/>
</dbReference>
<feature type="domain" description="Histidine kinase" evidence="7">
    <location>
        <begin position="122"/>
        <end position="379"/>
    </location>
</feature>
<dbReference type="SMART" id="SM00387">
    <property type="entry name" value="HATPase_c"/>
    <property type="match status" value="1"/>
</dbReference>
<dbReference type="EC" id="2.7.13.3" evidence="2"/>
<dbReference type="InterPro" id="IPR005467">
    <property type="entry name" value="His_kinase_dom"/>
</dbReference>
<dbReference type="EMBL" id="JTCM02000027">
    <property type="protein sequence ID" value="NEU73678.1"/>
    <property type="molecule type" value="Genomic_DNA"/>
</dbReference>
<evidence type="ECO:0000259" key="8">
    <source>
        <dbReference type="PROSITE" id="PS50113"/>
    </source>
</evidence>
<dbReference type="InterPro" id="IPR000700">
    <property type="entry name" value="PAS-assoc_C"/>
</dbReference>
<evidence type="ECO:0000256" key="1">
    <source>
        <dbReference type="ARBA" id="ARBA00000085"/>
    </source>
</evidence>
<dbReference type="Pfam" id="PF08448">
    <property type="entry name" value="PAS_4"/>
    <property type="match status" value="1"/>
</dbReference>
<dbReference type="PANTHER" id="PTHR43065">
    <property type="entry name" value="SENSOR HISTIDINE KINASE"/>
    <property type="match status" value="1"/>
</dbReference>
<evidence type="ECO:0000256" key="6">
    <source>
        <dbReference type="SAM" id="Coils"/>
    </source>
</evidence>
<proteinExistence type="predicted"/>
<evidence type="ECO:0000256" key="2">
    <source>
        <dbReference type="ARBA" id="ARBA00012438"/>
    </source>
</evidence>
<dbReference type="PANTHER" id="PTHR43065:SF50">
    <property type="entry name" value="HISTIDINE KINASE"/>
    <property type="match status" value="1"/>
</dbReference>
<dbReference type="InterPro" id="IPR036097">
    <property type="entry name" value="HisK_dim/P_sf"/>
</dbReference>
<dbReference type="NCBIfam" id="TIGR00229">
    <property type="entry name" value="sensory_box"/>
    <property type="match status" value="1"/>
</dbReference>
<dbReference type="PRINTS" id="PR00344">
    <property type="entry name" value="BCTRLSENSOR"/>
</dbReference>
<feature type="coiled-coil region" evidence="6">
    <location>
        <begin position="76"/>
        <end position="113"/>
    </location>
</feature>
<dbReference type="InterPro" id="IPR000014">
    <property type="entry name" value="PAS"/>
</dbReference>
<evidence type="ECO:0000256" key="3">
    <source>
        <dbReference type="ARBA" id="ARBA00022553"/>
    </source>
</evidence>
<dbReference type="InterPro" id="IPR003661">
    <property type="entry name" value="HisK_dim/P_dom"/>
</dbReference>